<feature type="compositionally biased region" description="Pro residues" evidence="1">
    <location>
        <begin position="417"/>
        <end position="429"/>
    </location>
</feature>
<feature type="compositionally biased region" description="Polar residues" evidence="1">
    <location>
        <begin position="130"/>
        <end position="146"/>
    </location>
</feature>
<evidence type="ECO:0000313" key="3">
    <source>
        <dbReference type="Proteomes" id="UP000807769"/>
    </source>
</evidence>
<feature type="region of interest" description="Disordered" evidence="1">
    <location>
        <begin position="393"/>
        <end position="474"/>
    </location>
</feature>
<evidence type="ECO:0000313" key="2">
    <source>
        <dbReference type="EMBL" id="KAG1813280.1"/>
    </source>
</evidence>
<dbReference type="RefSeq" id="XP_041191154.1">
    <property type="nucleotide sequence ID" value="XM_041340477.1"/>
</dbReference>
<accession>A0A9P7JBV4</accession>
<evidence type="ECO:0000256" key="1">
    <source>
        <dbReference type="SAM" id="MobiDB-lite"/>
    </source>
</evidence>
<sequence length="572" mass="62117">MASLIQKALPNIRNQRLMNRSQNIHLPVAQEPDWEINNTEQDLSKIRSAADSFVILQSLKQSREKWLRSTFPKFSSRSRGGKPADAIPPPHTIYNRGRCTLEIGPHIFTETTMFEVHYHPILVHTAPGTTYTQQQGATSSVSAPQGSTTPLLSSLPNSPSIPPTLINQVNAAALSNPTLANLLQLAASGNASMDQLKNLGVTIQQLASSSGLNLDASSMQSAQAQNTATAVANGAASPIHPVYRTKDFDIVIEFRECPTDRWIFPRGPAVGNFTPVPGSMGSYGEITLSTRIPFEQRTEVVLESQPDGQVRSKTPEPQEVVTFTFTGASAPIWDSILRWIGSEDKLEENRKILESINTPRRVYLAHRIAEGSLLAQIQNAAVPIFSTRLLRSAAESSNKPKRKAAPRKPPQAQAQPQPHPQPQLQPQPQPQQTQSQPPPPPQDAGPVQQSGEPTPPPPKKRRQTQPKSTPSLPKIACFACGQTDVPLIMGGRYCRPCVEAGCAIDDIPQVGSSRYSYQSSAQHSRQGSTSHTPDAQHQSATASKTHAVFVSYPKASATEQTSNVLTSDAKLT</sequence>
<dbReference type="Proteomes" id="UP000807769">
    <property type="component" value="Unassembled WGS sequence"/>
</dbReference>
<keyword evidence="3" id="KW-1185">Reference proteome</keyword>
<dbReference type="GeneID" id="64634493"/>
<protein>
    <submittedName>
        <fullName evidence="2">Uncharacterized protein</fullName>
    </submittedName>
</protein>
<name>A0A9P7JBV4_9AGAM</name>
<dbReference type="EMBL" id="JABBWG010000024">
    <property type="protein sequence ID" value="KAG1813280.1"/>
    <property type="molecule type" value="Genomic_DNA"/>
</dbReference>
<organism evidence="2 3">
    <name type="scientific">Suillus subaureus</name>
    <dbReference type="NCBI Taxonomy" id="48587"/>
    <lineage>
        <taxon>Eukaryota</taxon>
        <taxon>Fungi</taxon>
        <taxon>Dikarya</taxon>
        <taxon>Basidiomycota</taxon>
        <taxon>Agaricomycotina</taxon>
        <taxon>Agaricomycetes</taxon>
        <taxon>Agaricomycetidae</taxon>
        <taxon>Boletales</taxon>
        <taxon>Suillineae</taxon>
        <taxon>Suillaceae</taxon>
        <taxon>Suillus</taxon>
    </lineage>
</organism>
<dbReference type="OrthoDB" id="5338195at2759"/>
<gene>
    <name evidence="2" type="ORF">BJ212DRAFT_1482737</name>
</gene>
<comment type="caution">
    <text evidence="2">The sequence shown here is derived from an EMBL/GenBank/DDBJ whole genome shotgun (WGS) entry which is preliminary data.</text>
</comment>
<proteinExistence type="predicted"/>
<dbReference type="AlphaFoldDB" id="A0A9P7JBV4"/>
<feature type="region of interest" description="Disordered" evidence="1">
    <location>
        <begin position="130"/>
        <end position="154"/>
    </location>
</feature>
<reference evidence="2" key="1">
    <citation type="journal article" date="2020" name="New Phytol.">
        <title>Comparative genomics reveals dynamic genome evolution in host specialist ectomycorrhizal fungi.</title>
        <authorList>
            <person name="Lofgren L.A."/>
            <person name="Nguyen N.H."/>
            <person name="Vilgalys R."/>
            <person name="Ruytinx J."/>
            <person name="Liao H.L."/>
            <person name="Branco S."/>
            <person name="Kuo A."/>
            <person name="LaButti K."/>
            <person name="Lipzen A."/>
            <person name="Andreopoulos W."/>
            <person name="Pangilinan J."/>
            <person name="Riley R."/>
            <person name="Hundley H."/>
            <person name="Na H."/>
            <person name="Barry K."/>
            <person name="Grigoriev I.V."/>
            <person name="Stajich J.E."/>
            <person name="Kennedy P.G."/>
        </authorList>
    </citation>
    <scope>NUCLEOTIDE SEQUENCE</scope>
    <source>
        <strain evidence="2">MN1</strain>
    </source>
</reference>
<feature type="region of interest" description="Disordered" evidence="1">
    <location>
        <begin position="514"/>
        <end position="544"/>
    </location>
</feature>